<dbReference type="GO" id="GO:0016813">
    <property type="term" value="F:hydrolase activity, acting on carbon-nitrogen (but not peptide) bonds, in linear amidines"/>
    <property type="evidence" value="ECO:0007669"/>
    <property type="project" value="InterPro"/>
</dbReference>
<dbReference type="Pfam" id="PF01546">
    <property type="entry name" value="Peptidase_M20"/>
    <property type="match status" value="1"/>
</dbReference>
<protein>
    <submittedName>
        <fullName evidence="2">Amidase, hydantoinase/carbamoylase family</fullName>
    </submittedName>
</protein>
<dbReference type="NCBIfam" id="TIGR01879">
    <property type="entry name" value="hydantase"/>
    <property type="match status" value="1"/>
</dbReference>
<dbReference type="STRING" id="1165689.SAMN02927914_06368"/>
<evidence type="ECO:0000256" key="1">
    <source>
        <dbReference type="ARBA" id="ARBA00022801"/>
    </source>
</evidence>
<dbReference type="InterPro" id="IPR002933">
    <property type="entry name" value="Peptidase_M20"/>
</dbReference>
<accession>A0A1G5ZWN3</accession>
<keyword evidence="1" id="KW-0378">Hydrolase</keyword>
<gene>
    <name evidence="2" type="ORF">SAMN02927914_06368</name>
</gene>
<evidence type="ECO:0000313" key="3">
    <source>
        <dbReference type="Proteomes" id="UP000198588"/>
    </source>
</evidence>
<sequence length="282" mass="30569">METGWPNSFGSNFGLTDMSTISINGERLLSRIRRLGDVGRDEKGRLTRLAATDADRFGRDAFVAWARDAGLDVRVDRIGNLFAIWPGGDNRACAPVMIGSHIDTVVDAGMLDGCYGVLAGLEVIQTLNERGASLDRTIVVAAFTNEEGVRYAPDMMGSAVFAGTYPLRAALASKGPDGTTLGSELERIGYARNELSGFLKPCAYIELHIEQGPILEHEGVQIGAVDSLQGISWYRITIVGEANHAGTTPMTMRRDAGHAAARVIHFLNRLALEQSASRRHRR</sequence>
<organism evidence="2 3">
    <name type="scientific">Mesorhizobium qingshengii</name>
    <dbReference type="NCBI Taxonomy" id="1165689"/>
    <lineage>
        <taxon>Bacteria</taxon>
        <taxon>Pseudomonadati</taxon>
        <taxon>Pseudomonadota</taxon>
        <taxon>Alphaproteobacteria</taxon>
        <taxon>Hyphomicrobiales</taxon>
        <taxon>Phyllobacteriaceae</taxon>
        <taxon>Mesorhizobium</taxon>
    </lineage>
</organism>
<dbReference type="InterPro" id="IPR010158">
    <property type="entry name" value="Amidase_Cbmase"/>
</dbReference>
<dbReference type="EMBL" id="FMXM01000036">
    <property type="protein sequence ID" value="SDA98886.1"/>
    <property type="molecule type" value="Genomic_DNA"/>
</dbReference>
<dbReference type="SUPFAM" id="SSF53187">
    <property type="entry name" value="Zn-dependent exopeptidases"/>
    <property type="match status" value="1"/>
</dbReference>
<dbReference type="PANTHER" id="PTHR32494:SF5">
    <property type="entry name" value="ALLANTOATE AMIDOHYDROLASE"/>
    <property type="match status" value="1"/>
</dbReference>
<dbReference type="Gene3D" id="3.40.630.10">
    <property type="entry name" value="Zn peptidases"/>
    <property type="match status" value="1"/>
</dbReference>
<dbReference type="Gene3D" id="3.30.70.360">
    <property type="match status" value="1"/>
</dbReference>
<dbReference type="PANTHER" id="PTHR32494">
    <property type="entry name" value="ALLANTOATE DEIMINASE-RELATED"/>
    <property type="match status" value="1"/>
</dbReference>
<evidence type="ECO:0000313" key="2">
    <source>
        <dbReference type="EMBL" id="SDA98886.1"/>
    </source>
</evidence>
<proteinExistence type="predicted"/>
<reference evidence="2 3" key="1">
    <citation type="submission" date="2016-10" db="EMBL/GenBank/DDBJ databases">
        <authorList>
            <person name="de Groot N.N."/>
        </authorList>
    </citation>
    <scope>NUCLEOTIDE SEQUENCE [LARGE SCALE GENOMIC DNA]</scope>
    <source>
        <strain evidence="2 3">CGMCC 1.12097</strain>
    </source>
</reference>
<name>A0A1G5ZWN3_9HYPH</name>
<dbReference type="Proteomes" id="UP000198588">
    <property type="component" value="Unassembled WGS sequence"/>
</dbReference>
<dbReference type="AlphaFoldDB" id="A0A1G5ZWN3"/>